<dbReference type="GO" id="GO:0004497">
    <property type="term" value="F:monooxygenase activity"/>
    <property type="evidence" value="ECO:0007669"/>
    <property type="project" value="UniProtKB-KW"/>
</dbReference>
<keyword evidence="6" id="KW-0479">Metal-binding</keyword>
<dbReference type="InterPro" id="IPR036396">
    <property type="entry name" value="Cyt_P450_sf"/>
</dbReference>
<keyword evidence="5" id="KW-0349">Heme</keyword>
<keyword evidence="11" id="KW-0503">Monooxygenase</keyword>
<evidence type="ECO:0000256" key="5">
    <source>
        <dbReference type="ARBA" id="ARBA00022617"/>
    </source>
</evidence>
<evidence type="ECO:0000256" key="3">
    <source>
        <dbReference type="ARBA" id="ARBA00004586"/>
    </source>
</evidence>
<evidence type="ECO:0000256" key="10">
    <source>
        <dbReference type="ARBA" id="ARBA00023004"/>
    </source>
</evidence>
<comment type="similarity">
    <text evidence="4">Belongs to the cytochrome P450 family.</text>
</comment>
<gene>
    <name evidence="13" type="ORF">ILUMI_20320</name>
</gene>
<dbReference type="PANTHER" id="PTHR24292">
    <property type="entry name" value="CYTOCHROME P450"/>
    <property type="match status" value="1"/>
</dbReference>
<evidence type="ECO:0000256" key="6">
    <source>
        <dbReference type="ARBA" id="ARBA00022723"/>
    </source>
</evidence>
<keyword evidence="10" id="KW-0408">Iron</keyword>
<evidence type="ECO:0000313" key="14">
    <source>
        <dbReference type="Proteomes" id="UP000801492"/>
    </source>
</evidence>
<name>A0A8K0G4Z6_IGNLU</name>
<evidence type="ECO:0000256" key="9">
    <source>
        <dbReference type="ARBA" id="ARBA00023002"/>
    </source>
</evidence>
<dbReference type="PANTHER" id="PTHR24292:SF54">
    <property type="entry name" value="CYP9F3-RELATED"/>
    <property type="match status" value="1"/>
</dbReference>
<dbReference type="SUPFAM" id="SSF48264">
    <property type="entry name" value="Cytochrome P450"/>
    <property type="match status" value="1"/>
</dbReference>
<comment type="subcellular location">
    <subcellularLocation>
        <location evidence="3">Endoplasmic reticulum membrane</location>
    </subcellularLocation>
    <subcellularLocation>
        <location evidence="2">Microsome membrane</location>
    </subcellularLocation>
</comment>
<keyword evidence="7" id="KW-0256">Endoplasmic reticulum</keyword>
<dbReference type="Proteomes" id="UP000801492">
    <property type="component" value="Unassembled WGS sequence"/>
</dbReference>
<comment type="cofactor">
    <cofactor evidence="1">
        <name>heme</name>
        <dbReference type="ChEBI" id="CHEBI:30413"/>
    </cofactor>
</comment>
<keyword evidence="8" id="KW-0492">Microsome</keyword>
<sequence length="137" mass="16424">MFWFLVFGGLAAIFIYYAFINPFKYWERMGVPQDHVWRIWLNTVLALIQYRPISDSLKILYDGFPGKRYSGMYNLYSPSLSIRDPELIKQITVKDFDHFVDHFNFFATNDEPLWSKNLFFLKGKLMFNFSDFLALIY</sequence>
<evidence type="ECO:0000256" key="2">
    <source>
        <dbReference type="ARBA" id="ARBA00004524"/>
    </source>
</evidence>
<evidence type="ECO:0000256" key="4">
    <source>
        <dbReference type="ARBA" id="ARBA00010617"/>
    </source>
</evidence>
<evidence type="ECO:0008006" key="15">
    <source>
        <dbReference type="Google" id="ProtNLM"/>
    </source>
</evidence>
<keyword evidence="9" id="KW-0560">Oxidoreductase</keyword>
<keyword evidence="12" id="KW-0472">Membrane</keyword>
<evidence type="ECO:0000256" key="1">
    <source>
        <dbReference type="ARBA" id="ARBA00001971"/>
    </source>
</evidence>
<dbReference type="OrthoDB" id="2789670at2759"/>
<dbReference type="InterPro" id="IPR050476">
    <property type="entry name" value="Insect_CytP450_Detox"/>
</dbReference>
<dbReference type="GO" id="GO:0016705">
    <property type="term" value="F:oxidoreductase activity, acting on paired donors, with incorporation or reduction of molecular oxygen"/>
    <property type="evidence" value="ECO:0007669"/>
    <property type="project" value="InterPro"/>
</dbReference>
<dbReference type="GO" id="GO:0005506">
    <property type="term" value="F:iron ion binding"/>
    <property type="evidence" value="ECO:0007669"/>
    <property type="project" value="InterPro"/>
</dbReference>
<dbReference type="GO" id="GO:0005789">
    <property type="term" value="C:endoplasmic reticulum membrane"/>
    <property type="evidence" value="ECO:0007669"/>
    <property type="project" value="UniProtKB-SubCell"/>
</dbReference>
<proteinExistence type="inferred from homology"/>
<evidence type="ECO:0000256" key="8">
    <source>
        <dbReference type="ARBA" id="ARBA00022848"/>
    </source>
</evidence>
<dbReference type="GO" id="GO:0020037">
    <property type="term" value="F:heme binding"/>
    <property type="evidence" value="ECO:0007669"/>
    <property type="project" value="InterPro"/>
</dbReference>
<accession>A0A8K0G4Z6</accession>
<comment type="caution">
    <text evidence="13">The sequence shown here is derived from an EMBL/GenBank/DDBJ whole genome shotgun (WGS) entry which is preliminary data.</text>
</comment>
<reference evidence="13" key="1">
    <citation type="submission" date="2019-08" db="EMBL/GenBank/DDBJ databases">
        <title>The genome of the North American firefly Photinus pyralis.</title>
        <authorList>
            <consortium name="Photinus pyralis genome working group"/>
            <person name="Fallon T.R."/>
            <person name="Sander Lower S.E."/>
            <person name="Weng J.-K."/>
        </authorList>
    </citation>
    <scope>NUCLEOTIDE SEQUENCE</scope>
    <source>
        <strain evidence="13">TRF0915ILg1</strain>
        <tissue evidence="13">Whole body</tissue>
    </source>
</reference>
<evidence type="ECO:0000256" key="12">
    <source>
        <dbReference type="ARBA" id="ARBA00023136"/>
    </source>
</evidence>
<evidence type="ECO:0000256" key="11">
    <source>
        <dbReference type="ARBA" id="ARBA00023033"/>
    </source>
</evidence>
<organism evidence="13 14">
    <name type="scientific">Ignelater luminosus</name>
    <name type="common">Cucubano</name>
    <name type="synonym">Pyrophorus luminosus</name>
    <dbReference type="NCBI Taxonomy" id="2038154"/>
    <lineage>
        <taxon>Eukaryota</taxon>
        <taxon>Metazoa</taxon>
        <taxon>Ecdysozoa</taxon>
        <taxon>Arthropoda</taxon>
        <taxon>Hexapoda</taxon>
        <taxon>Insecta</taxon>
        <taxon>Pterygota</taxon>
        <taxon>Neoptera</taxon>
        <taxon>Endopterygota</taxon>
        <taxon>Coleoptera</taxon>
        <taxon>Polyphaga</taxon>
        <taxon>Elateriformia</taxon>
        <taxon>Elateroidea</taxon>
        <taxon>Elateridae</taxon>
        <taxon>Agrypninae</taxon>
        <taxon>Pyrophorini</taxon>
        <taxon>Ignelater</taxon>
    </lineage>
</organism>
<protein>
    <recommendedName>
        <fullName evidence="15">Cytochrome P450</fullName>
    </recommendedName>
</protein>
<dbReference type="AlphaFoldDB" id="A0A8K0G4Z6"/>
<evidence type="ECO:0000313" key="13">
    <source>
        <dbReference type="EMBL" id="KAF2885853.1"/>
    </source>
</evidence>
<dbReference type="EMBL" id="VTPC01089318">
    <property type="protein sequence ID" value="KAF2885853.1"/>
    <property type="molecule type" value="Genomic_DNA"/>
</dbReference>
<keyword evidence="14" id="KW-1185">Reference proteome</keyword>
<evidence type="ECO:0000256" key="7">
    <source>
        <dbReference type="ARBA" id="ARBA00022824"/>
    </source>
</evidence>